<comment type="caution">
    <text evidence="2">The sequence shown here is derived from an EMBL/GenBank/DDBJ whole genome shotgun (WGS) entry which is preliminary data.</text>
</comment>
<dbReference type="AlphaFoldDB" id="A0A833VJI0"/>
<feature type="compositionally biased region" description="Polar residues" evidence="1">
    <location>
        <begin position="1"/>
        <end position="16"/>
    </location>
</feature>
<sequence length="108" mass="12203">MATETRSPRSSATALLSTDPRHRDDSPLPHPFRSGLRHGMCCLASLGFTDIVVKSRVELDLTRQAAVEEFFSSEQPRYVIVVAAKGQSRPYLQPNRNKPILVSFQNWY</sequence>
<organism evidence="2 3">
    <name type="scientific">Carex littledalei</name>
    <dbReference type="NCBI Taxonomy" id="544730"/>
    <lineage>
        <taxon>Eukaryota</taxon>
        <taxon>Viridiplantae</taxon>
        <taxon>Streptophyta</taxon>
        <taxon>Embryophyta</taxon>
        <taxon>Tracheophyta</taxon>
        <taxon>Spermatophyta</taxon>
        <taxon>Magnoliopsida</taxon>
        <taxon>Liliopsida</taxon>
        <taxon>Poales</taxon>
        <taxon>Cyperaceae</taxon>
        <taxon>Cyperoideae</taxon>
        <taxon>Cariceae</taxon>
        <taxon>Carex</taxon>
        <taxon>Carex subgen. Euthyceras</taxon>
    </lineage>
</organism>
<dbReference type="Proteomes" id="UP000623129">
    <property type="component" value="Unassembled WGS sequence"/>
</dbReference>
<name>A0A833VJI0_9POAL</name>
<protein>
    <submittedName>
        <fullName evidence="2">GDP-L-fucose synthase 1</fullName>
    </submittedName>
</protein>
<dbReference type="OrthoDB" id="1704601at2759"/>
<accession>A0A833VJI0</accession>
<dbReference type="Gene3D" id="3.40.50.720">
    <property type="entry name" value="NAD(P)-binding Rossmann-like Domain"/>
    <property type="match status" value="1"/>
</dbReference>
<reference evidence="2" key="1">
    <citation type="submission" date="2020-01" db="EMBL/GenBank/DDBJ databases">
        <title>Genome sequence of Kobresia littledalei, the first chromosome-level genome in the family Cyperaceae.</title>
        <authorList>
            <person name="Qu G."/>
        </authorList>
    </citation>
    <scope>NUCLEOTIDE SEQUENCE</scope>
    <source>
        <strain evidence="2">C.B.Clarke</strain>
        <tissue evidence="2">Leaf</tissue>
    </source>
</reference>
<keyword evidence="3" id="KW-1185">Reference proteome</keyword>
<feature type="region of interest" description="Disordered" evidence="1">
    <location>
        <begin position="1"/>
        <end position="31"/>
    </location>
</feature>
<gene>
    <name evidence="2" type="ORF">FCM35_KLT09044</name>
</gene>
<evidence type="ECO:0000313" key="3">
    <source>
        <dbReference type="Proteomes" id="UP000623129"/>
    </source>
</evidence>
<proteinExistence type="predicted"/>
<evidence type="ECO:0000313" key="2">
    <source>
        <dbReference type="EMBL" id="KAF3325964.1"/>
    </source>
</evidence>
<dbReference type="EMBL" id="SWLB01000019">
    <property type="protein sequence ID" value="KAF3325964.1"/>
    <property type="molecule type" value="Genomic_DNA"/>
</dbReference>
<evidence type="ECO:0000256" key="1">
    <source>
        <dbReference type="SAM" id="MobiDB-lite"/>
    </source>
</evidence>